<proteinExistence type="predicted"/>
<dbReference type="InterPro" id="IPR011042">
    <property type="entry name" value="6-blade_b-propeller_TolB-like"/>
</dbReference>
<organism evidence="3 4">
    <name type="scientific">Inquilinus ginsengisoli</name>
    <dbReference type="NCBI Taxonomy" id="363840"/>
    <lineage>
        <taxon>Bacteria</taxon>
        <taxon>Pseudomonadati</taxon>
        <taxon>Pseudomonadota</taxon>
        <taxon>Alphaproteobacteria</taxon>
        <taxon>Rhodospirillales</taxon>
        <taxon>Rhodospirillaceae</taxon>
        <taxon>Inquilinus</taxon>
    </lineage>
</organism>
<reference evidence="3 4" key="1">
    <citation type="submission" date="2023-07" db="EMBL/GenBank/DDBJ databases">
        <title>Sorghum-associated microbial communities from plants grown in Nebraska, USA.</title>
        <authorList>
            <person name="Schachtman D."/>
        </authorList>
    </citation>
    <scope>NUCLEOTIDE SEQUENCE [LARGE SCALE GENOMIC DNA]</scope>
    <source>
        <strain evidence="3 4">584</strain>
    </source>
</reference>
<dbReference type="SUPFAM" id="SSF50952">
    <property type="entry name" value="Soluble quinoprotein glucose dehydrogenase"/>
    <property type="match status" value="1"/>
</dbReference>
<dbReference type="EMBL" id="JAVDPW010000013">
    <property type="protein sequence ID" value="MDR6293581.1"/>
    <property type="molecule type" value="Genomic_DNA"/>
</dbReference>
<feature type="domain" description="Pyrroloquinoline quinone-dependent pyranose dehydrogenase beta-propeller" evidence="2">
    <location>
        <begin position="68"/>
        <end position="256"/>
    </location>
</feature>
<dbReference type="RefSeq" id="WP_309800675.1">
    <property type="nucleotide sequence ID" value="NZ_JAVDPW010000013.1"/>
</dbReference>
<gene>
    <name evidence="3" type="ORF">E9232_006132</name>
</gene>
<dbReference type="PANTHER" id="PTHR33546">
    <property type="entry name" value="LARGE, MULTIFUNCTIONAL SECRETED PROTEIN-RELATED"/>
    <property type="match status" value="1"/>
</dbReference>
<comment type="caution">
    <text evidence="3">The sequence shown here is derived from an EMBL/GenBank/DDBJ whole genome shotgun (WGS) entry which is preliminary data.</text>
</comment>
<evidence type="ECO:0000313" key="4">
    <source>
        <dbReference type="Proteomes" id="UP001262410"/>
    </source>
</evidence>
<sequence length="413" mass="43697">MRSPFAAPAVLAAALLAAIPFLTLPAVAQDIAPGTRFEVRPDALPKPYATDAVANSSETVARTPAMRPQVPKGLTATLFADGLSGPRELFVLPDGSVLVSEPEAGRISRLVPAAGGGKAQAAPFVAGLDQPYGMALRQDALYIADLDGLWRLPYASGDAKAQAKPQRITPDGAFDGGRGHSSRNVLWDPASDRFFVAIGSRSNIAEEAAPRATIQVFAPDGSGGRTYASGLRNPVAMALQPGTGKLYTVVNERDGLGNGLVPDYLTSVQDGGFYGWPYSYIGHNPQPDLATKRPDLVQKAIVPDLLFESHSAPLDLVFYEGAMFPDWRGDALVTLHGSWNRADPIGYMVARVPFRDGKPQGGYEALATGFRLNRGNEAAQVWGRPAGIATLPDGSILVSDDEGGTIWRIAKAP</sequence>
<accession>A0ABU1JYA0</accession>
<feature type="chain" id="PRO_5046353105" evidence="1">
    <location>
        <begin position="29"/>
        <end position="413"/>
    </location>
</feature>
<protein>
    <submittedName>
        <fullName evidence="3">Glucose/arabinose dehydrogenase</fullName>
    </submittedName>
</protein>
<evidence type="ECO:0000259" key="2">
    <source>
        <dbReference type="Pfam" id="PF22807"/>
    </source>
</evidence>
<feature type="domain" description="Pyrroloquinoline quinone-dependent pyranose dehydrogenase beta-propeller" evidence="2">
    <location>
        <begin position="299"/>
        <end position="411"/>
    </location>
</feature>
<dbReference type="InterPro" id="IPR011041">
    <property type="entry name" value="Quinoprot_gluc/sorb_DH_b-prop"/>
</dbReference>
<dbReference type="InterPro" id="IPR054539">
    <property type="entry name" value="Beta-prop_PDH"/>
</dbReference>
<evidence type="ECO:0000256" key="1">
    <source>
        <dbReference type="SAM" id="SignalP"/>
    </source>
</evidence>
<keyword evidence="1" id="KW-0732">Signal</keyword>
<name>A0ABU1JYA0_9PROT</name>
<dbReference type="Proteomes" id="UP001262410">
    <property type="component" value="Unassembled WGS sequence"/>
</dbReference>
<dbReference type="Pfam" id="PF22807">
    <property type="entry name" value="TrAA12"/>
    <property type="match status" value="2"/>
</dbReference>
<keyword evidence="4" id="KW-1185">Reference proteome</keyword>
<feature type="signal peptide" evidence="1">
    <location>
        <begin position="1"/>
        <end position="28"/>
    </location>
</feature>
<dbReference type="Gene3D" id="2.120.10.30">
    <property type="entry name" value="TolB, C-terminal domain"/>
    <property type="match status" value="1"/>
</dbReference>
<evidence type="ECO:0000313" key="3">
    <source>
        <dbReference type="EMBL" id="MDR6293581.1"/>
    </source>
</evidence>
<dbReference type="PANTHER" id="PTHR33546:SF1">
    <property type="entry name" value="LARGE, MULTIFUNCTIONAL SECRETED PROTEIN"/>
    <property type="match status" value="1"/>
</dbReference>